<dbReference type="InterPro" id="IPR036890">
    <property type="entry name" value="HATPase_C_sf"/>
</dbReference>
<comment type="caution">
    <text evidence="9">The sequence shown here is derived from an EMBL/GenBank/DDBJ whole genome shotgun (WGS) entry which is preliminary data.</text>
</comment>
<gene>
    <name evidence="9" type="ORF">GD597_05805</name>
</gene>
<dbReference type="InterPro" id="IPR036097">
    <property type="entry name" value="HisK_dim/P_sf"/>
</dbReference>
<dbReference type="SMART" id="SM00388">
    <property type="entry name" value="HisKA"/>
    <property type="match status" value="1"/>
</dbReference>
<dbReference type="InterPro" id="IPR052162">
    <property type="entry name" value="Sensor_kinase/Photoreceptor"/>
</dbReference>
<dbReference type="InterPro" id="IPR001610">
    <property type="entry name" value="PAC"/>
</dbReference>
<keyword evidence="3" id="KW-0597">Phosphoprotein</keyword>
<dbReference type="PRINTS" id="PR00344">
    <property type="entry name" value="BCTRLSENSOR"/>
</dbReference>
<dbReference type="RefSeq" id="WP_171606899.1">
    <property type="nucleotide sequence ID" value="NZ_WHPF01000004.1"/>
</dbReference>
<feature type="coiled-coil region" evidence="6">
    <location>
        <begin position="268"/>
        <end position="302"/>
    </location>
</feature>
<accession>A0A8J8FE64</accession>
<keyword evidence="10" id="KW-1185">Reference proteome</keyword>
<protein>
    <recommendedName>
        <fullName evidence="2">histidine kinase</fullName>
        <ecNumber evidence="2">2.7.13.3</ecNumber>
    </recommendedName>
</protein>
<dbReference type="GO" id="GO:0000155">
    <property type="term" value="F:phosphorelay sensor kinase activity"/>
    <property type="evidence" value="ECO:0007669"/>
    <property type="project" value="InterPro"/>
</dbReference>
<dbReference type="Gene3D" id="3.30.450.20">
    <property type="entry name" value="PAS domain"/>
    <property type="match status" value="2"/>
</dbReference>
<organism evidence="9 10">
    <name type="scientific">Limnovirga soli</name>
    <dbReference type="NCBI Taxonomy" id="2656915"/>
    <lineage>
        <taxon>Bacteria</taxon>
        <taxon>Pseudomonadati</taxon>
        <taxon>Bacteroidota</taxon>
        <taxon>Chitinophagia</taxon>
        <taxon>Chitinophagales</taxon>
        <taxon>Chitinophagaceae</taxon>
        <taxon>Limnovirga</taxon>
    </lineage>
</organism>
<dbReference type="InterPro" id="IPR003661">
    <property type="entry name" value="HisK_dim/P_dom"/>
</dbReference>
<dbReference type="PROSITE" id="PS50109">
    <property type="entry name" value="HIS_KIN"/>
    <property type="match status" value="1"/>
</dbReference>
<dbReference type="Gene3D" id="3.30.565.10">
    <property type="entry name" value="Histidine kinase-like ATPase, C-terminal domain"/>
    <property type="match status" value="1"/>
</dbReference>
<proteinExistence type="predicted"/>
<feature type="domain" description="Histidine kinase" evidence="7">
    <location>
        <begin position="305"/>
        <end position="518"/>
    </location>
</feature>
<keyword evidence="4" id="KW-0808">Transferase</keyword>
<dbReference type="PANTHER" id="PTHR43304:SF1">
    <property type="entry name" value="PAC DOMAIN-CONTAINING PROTEIN"/>
    <property type="match status" value="1"/>
</dbReference>
<dbReference type="InterPro" id="IPR035965">
    <property type="entry name" value="PAS-like_dom_sf"/>
</dbReference>
<dbReference type="CDD" id="cd00130">
    <property type="entry name" value="PAS"/>
    <property type="match status" value="2"/>
</dbReference>
<dbReference type="SUPFAM" id="SSF47384">
    <property type="entry name" value="Homodimeric domain of signal transducing histidine kinase"/>
    <property type="match status" value="1"/>
</dbReference>
<dbReference type="PROSITE" id="PS50113">
    <property type="entry name" value="PAC"/>
    <property type="match status" value="1"/>
</dbReference>
<dbReference type="InterPro" id="IPR003594">
    <property type="entry name" value="HATPase_dom"/>
</dbReference>
<comment type="catalytic activity">
    <reaction evidence="1">
        <text>ATP + protein L-histidine = ADP + protein N-phospho-L-histidine.</text>
        <dbReference type="EC" id="2.7.13.3"/>
    </reaction>
</comment>
<dbReference type="EMBL" id="WHPF01000004">
    <property type="protein sequence ID" value="NNV54967.1"/>
    <property type="molecule type" value="Genomic_DNA"/>
</dbReference>
<evidence type="ECO:0000313" key="10">
    <source>
        <dbReference type="Proteomes" id="UP000598971"/>
    </source>
</evidence>
<evidence type="ECO:0000256" key="1">
    <source>
        <dbReference type="ARBA" id="ARBA00000085"/>
    </source>
</evidence>
<keyword evidence="6" id="KW-0175">Coiled coil</keyword>
<dbReference type="SUPFAM" id="SSF55785">
    <property type="entry name" value="PYP-like sensor domain (PAS domain)"/>
    <property type="match status" value="2"/>
</dbReference>
<dbReference type="NCBIfam" id="TIGR00229">
    <property type="entry name" value="sensory_box"/>
    <property type="match status" value="1"/>
</dbReference>
<dbReference type="SMART" id="SM00086">
    <property type="entry name" value="PAC"/>
    <property type="match status" value="2"/>
</dbReference>
<feature type="domain" description="PAC" evidence="8">
    <location>
        <begin position="228"/>
        <end position="280"/>
    </location>
</feature>
<dbReference type="Pfam" id="PF00512">
    <property type="entry name" value="HisKA"/>
    <property type="match status" value="1"/>
</dbReference>
<dbReference type="SUPFAM" id="SSF55874">
    <property type="entry name" value="ATPase domain of HSP90 chaperone/DNA topoisomerase II/histidine kinase"/>
    <property type="match status" value="1"/>
</dbReference>
<dbReference type="Pfam" id="PF02518">
    <property type="entry name" value="HATPase_c"/>
    <property type="match status" value="1"/>
</dbReference>
<dbReference type="PANTHER" id="PTHR43304">
    <property type="entry name" value="PHYTOCHROME-LIKE PROTEIN CPH1"/>
    <property type="match status" value="1"/>
</dbReference>
<dbReference type="AlphaFoldDB" id="A0A8J8FE64"/>
<dbReference type="EC" id="2.7.13.3" evidence="2"/>
<dbReference type="Proteomes" id="UP000598971">
    <property type="component" value="Unassembled WGS sequence"/>
</dbReference>
<evidence type="ECO:0000256" key="2">
    <source>
        <dbReference type="ARBA" id="ARBA00012438"/>
    </source>
</evidence>
<dbReference type="InterPro" id="IPR000014">
    <property type="entry name" value="PAS"/>
</dbReference>
<keyword evidence="5" id="KW-0418">Kinase</keyword>
<evidence type="ECO:0000259" key="8">
    <source>
        <dbReference type="PROSITE" id="PS50113"/>
    </source>
</evidence>
<dbReference type="InterPro" id="IPR000700">
    <property type="entry name" value="PAS-assoc_C"/>
</dbReference>
<evidence type="ECO:0000256" key="4">
    <source>
        <dbReference type="ARBA" id="ARBA00022679"/>
    </source>
</evidence>
<dbReference type="FunFam" id="3.30.565.10:FF:000006">
    <property type="entry name" value="Sensor histidine kinase WalK"/>
    <property type="match status" value="1"/>
</dbReference>
<evidence type="ECO:0000256" key="3">
    <source>
        <dbReference type="ARBA" id="ARBA00022553"/>
    </source>
</evidence>
<dbReference type="Gene3D" id="1.10.287.130">
    <property type="match status" value="1"/>
</dbReference>
<dbReference type="InterPro" id="IPR013655">
    <property type="entry name" value="PAS_fold_3"/>
</dbReference>
<evidence type="ECO:0000259" key="7">
    <source>
        <dbReference type="PROSITE" id="PS50109"/>
    </source>
</evidence>
<dbReference type="InterPro" id="IPR005467">
    <property type="entry name" value="His_kinase_dom"/>
</dbReference>
<evidence type="ECO:0000313" key="9">
    <source>
        <dbReference type="EMBL" id="NNV54967.1"/>
    </source>
</evidence>
<dbReference type="CDD" id="cd00082">
    <property type="entry name" value="HisKA"/>
    <property type="match status" value="1"/>
</dbReference>
<dbReference type="Gene3D" id="2.10.70.100">
    <property type="match status" value="1"/>
</dbReference>
<reference evidence="9" key="1">
    <citation type="submission" date="2019-10" db="EMBL/GenBank/DDBJ databases">
        <title>Draft genome sequence of Panacibacter sp. KCS-6.</title>
        <authorList>
            <person name="Yim K.J."/>
        </authorList>
    </citation>
    <scope>NUCLEOTIDE SEQUENCE</scope>
    <source>
        <strain evidence="9">KCS-6</strain>
    </source>
</reference>
<sequence length="518" mass="59192">MKTELTNICKEKSSRFVASLFPSSIDHQCQQLASDIAGIGFCQLHYSENHLLYDQKLLDILHLSEYNSQNGLSDFFSLLHMDDAGFVKEAIDNAIISGQLTIECRLVNESNIQRWLAVKGTVYNSEDTSKPVLLLACRDITQEKNSVETIAALTKKLSLATSSGKIGLWDILLPDFEIHWDESMYQLFGLASNKAQPLFAVWLKSIHEEDVEAQKNIIENAIAEKTNFESEFRIVRPDNSIRYLKSYGFLRHNTKGDVCGVLGAYLDITDQKNAEQELSRLNQNLEKRAEELIASNNELERFAYIASHDLQEPLRMVSSFMHLLTDQYGDTLDSAAKEYIHYAVDGAERMKRLIMDLLEYSRVGTNKDKYEQVDINQVLKNIEQVFEPELSETKGQIIYGELPVIKGIATQIEQLFQNLISNALKYHGSLPPKIYITYKEDEQYWTFFVKDNGIGINAKFFEKIFVIFQRLHSNSKYSGTGIGLAVCKKIVDRHKGSIWVESEPNIGSIFYFTVYKYL</sequence>
<evidence type="ECO:0000256" key="5">
    <source>
        <dbReference type="ARBA" id="ARBA00022777"/>
    </source>
</evidence>
<dbReference type="InterPro" id="IPR004358">
    <property type="entry name" value="Sig_transdc_His_kin-like_C"/>
</dbReference>
<dbReference type="Pfam" id="PF08447">
    <property type="entry name" value="PAS_3"/>
    <property type="match status" value="1"/>
</dbReference>
<evidence type="ECO:0000256" key="6">
    <source>
        <dbReference type="SAM" id="Coils"/>
    </source>
</evidence>
<name>A0A8J8FE64_9BACT</name>
<dbReference type="SMART" id="SM00387">
    <property type="entry name" value="HATPase_c"/>
    <property type="match status" value="1"/>
</dbReference>